<dbReference type="SUPFAM" id="SSF52540">
    <property type="entry name" value="P-loop containing nucleoside triphosphate hydrolases"/>
    <property type="match status" value="1"/>
</dbReference>
<dbReference type="InterPro" id="IPR013656">
    <property type="entry name" value="PAS_4"/>
</dbReference>
<dbReference type="Pfam" id="PF25601">
    <property type="entry name" value="AAA_lid_14"/>
    <property type="match status" value="1"/>
</dbReference>
<feature type="domain" description="PAS" evidence="6">
    <location>
        <begin position="126"/>
        <end position="200"/>
    </location>
</feature>
<name>A0A9D6VA96_9BACT</name>
<reference evidence="8" key="1">
    <citation type="submission" date="2020-07" db="EMBL/GenBank/DDBJ databases">
        <title>Huge and variable diversity of episymbiotic CPR bacteria and DPANN archaea in groundwater ecosystems.</title>
        <authorList>
            <person name="He C.Y."/>
            <person name="Keren R."/>
            <person name="Whittaker M."/>
            <person name="Farag I.F."/>
            <person name="Doudna J."/>
            <person name="Cate J.H.D."/>
            <person name="Banfield J.F."/>
        </authorList>
    </citation>
    <scope>NUCLEOTIDE SEQUENCE</scope>
    <source>
        <strain evidence="8">NC_groundwater_1664_Pr3_B-0.1um_52_9</strain>
    </source>
</reference>
<feature type="domain" description="Sigma-54 factor interaction" evidence="5">
    <location>
        <begin position="260"/>
        <end position="486"/>
    </location>
</feature>
<keyword evidence="3" id="KW-0805">Transcription regulation</keyword>
<organism evidence="8 9">
    <name type="scientific">Desulfomonile tiedjei</name>
    <dbReference type="NCBI Taxonomy" id="2358"/>
    <lineage>
        <taxon>Bacteria</taxon>
        <taxon>Pseudomonadati</taxon>
        <taxon>Thermodesulfobacteriota</taxon>
        <taxon>Desulfomonilia</taxon>
        <taxon>Desulfomonilales</taxon>
        <taxon>Desulfomonilaceae</taxon>
        <taxon>Desulfomonile</taxon>
    </lineage>
</organism>
<dbReference type="NCBIfam" id="TIGR00229">
    <property type="entry name" value="sensory_box"/>
    <property type="match status" value="2"/>
</dbReference>
<dbReference type="Gene3D" id="3.40.50.300">
    <property type="entry name" value="P-loop containing nucleotide triphosphate hydrolases"/>
    <property type="match status" value="1"/>
</dbReference>
<dbReference type="SUPFAM" id="SSF55785">
    <property type="entry name" value="PYP-like sensor domain (PAS domain)"/>
    <property type="match status" value="2"/>
</dbReference>
<proteinExistence type="predicted"/>
<dbReference type="PANTHER" id="PTHR32071">
    <property type="entry name" value="TRANSCRIPTIONAL REGULATORY PROTEIN"/>
    <property type="match status" value="1"/>
</dbReference>
<dbReference type="InterPro" id="IPR009057">
    <property type="entry name" value="Homeodomain-like_sf"/>
</dbReference>
<evidence type="ECO:0000256" key="1">
    <source>
        <dbReference type="ARBA" id="ARBA00022741"/>
    </source>
</evidence>
<dbReference type="PANTHER" id="PTHR32071:SF57">
    <property type="entry name" value="C4-DICARBOXYLATE TRANSPORT TRANSCRIPTIONAL REGULATORY PROTEIN DCTD"/>
    <property type="match status" value="1"/>
</dbReference>
<gene>
    <name evidence="8" type="ORF">HY912_19920</name>
</gene>
<dbReference type="PROSITE" id="PS50045">
    <property type="entry name" value="SIGMA54_INTERACT_4"/>
    <property type="match status" value="1"/>
</dbReference>
<keyword evidence="2" id="KW-0067">ATP-binding</keyword>
<evidence type="ECO:0000313" key="8">
    <source>
        <dbReference type="EMBL" id="MBI5251767.1"/>
    </source>
</evidence>
<evidence type="ECO:0000259" key="6">
    <source>
        <dbReference type="PROSITE" id="PS50112"/>
    </source>
</evidence>
<dbReference type="FunFam" id="3.40.50.300:FF:000006">
    <property type="entry name" value="DNA-binding transcriptional regulator NtrC"/>
    <property type="match status" value="1"/>
</dbReference>
<keyword evidence="1" id="KW-0547">Nucleotide-binding</keyword>
<dbReference type="InterPro" id="IPR058031">
    <property type="entry name" value="AAA_lid_NorR"/>
</dbReference>
<dbReference type="SUPFAM" id="SSF46689">
    <property type="entry name" value="Homeodomain-like"/>
    <property type="match status" value="1"/>
</dbReference>
<dbReference type="PROSITE" id="PS00675">
    <property type="entry name" value="SIGMA54_INTERACT_1"/>
    <property type="match status" value="1"/>
</dbReference>
<dbReference type="GO" id="GO:0005524">
    <property type="term" value="F:ATP binding"/>
    <property type="evidence" value="ECO:0007669"/>
    <property type="project" value="UniProtKB-KW"/>
</dbReference>
<dbReference type="Gene3D" id="1.10.8.60">
    <property type="match status" value="1"/>
</dbReference>
<dbReference type="InterPro" id="IPR025944">
    <property type="entry name" value="Sigma_54_int_dom_CS"/>
</dbReference>
<sequence length="572" mass="63346">MSRSRVREAMFSRLSEILDHGVLVVKDGIVVQANRALVELFGYESQEFVGHKITDLPGGADLASALDKVVKQAEKSLEATVRRKDGRPIRLKIRAEIVPFNGTAAMMAVISEKIAIDQVYEPRRTSGERFRSIFDSVFDAAPDVIFIKDRDLRFVEVNPAMERILGLPASRIIGKKAEDIFGREAGERITGWDLRVLQGETLEKEHALVVAGERVTFLDVRMPLRNSTGKIIGICGISRDITERKQLAPRDALSPQAYPSRSMHQIMSLASQAAASDSIVLLQGESGTGKDYLARWIHDHSPRASGPFLTINCATVPQALAESELFGHEAGAFTGAKNRKRGLLELAEGGTLLLNEIGELSRSLQSKLLVFLDSRSFLRLGGEKSVQVDARILAATHRDLKAEVAEGRFLEALFYRLNVFSICMPPLRERSEDIPTLALEIVAKIAMDMNLPEIPPLAASSIKRLGNYHWPGNVRELRNVLERGVILWKRGRLDIDVPSRDSEADFLTLKLSFPSGRTLRSMIEEAATSICREAVRRSGGNKKAAARLVGVSRDSLYRYLRATSPLYLVGED</sequence>
<accession>A0A9D6VA96</accession>
<feature type="domain" description="PAS" evidence="6">
    <location>
        <begin position="27"/>
        <end position="50"/>
    </location>
</feature>
<dbReference type="AlphaFoldDB" id="A0A9D6VA96"/>
<dbReference type="Pfam" id="PF00158">
    <property type="entry name" value="Sigma54_activat"/>
    <property type="match status" value="1"/>
</dbReference>
<dbReference type="PROSITE" id="PS50112">
    <property type="entry name" value="PAS"/>
    <property type="match status" value="2"/>
</dbReference>
<dbReference type="PROSITE" id="PS50113">
    <property type="entry name" value="PAC"/>
    <property type="match status" value="1"/>
</dbReference>
<dbReference type="GO" id="GO:0006355">
    <property type="term" value="P:regulation of DNA-templated transcription"/>
    <property type="evidence" value="ECO:0007669"/>
    <property type="project" value="InterPro"/>
</dbReference>
<evidence type="ECO:0000256" key="4">
    <source>
        <dbReference type="ARBA" id="ARBA00023163"/>
    </source>
</evidence>
<evidence type="ECO:0000313" key="9">
    <source>
        <dbReference type="Proteomes" id="UP000807825"/>
    </source>
</evidence>
<evidence type="ECO:0000259" key="5">
    <source>
        <dbReference type="PROSITE" id="PS50045"/>
    </source>
</evidence>
<dbReference type="Pfam" id="PF08448">
    <property type="entry name" value="PAS_4"/>
    <property type="match status" value="1"/>
</dbReference>
<evidence type="ECO:0000256" key="3">
    <source>
        <dbReference type="ARBA" id="ARBA00023015"/>
    </source>
</evidence>
<dbReference type="SMART" id="SM00382">
    <property type="entry name" value="AAA"/>
    <property type="match status" value="1"/>
</dbReference>
<evidence type="ECO:0000256" key="2">
    <source>
        <dbReference type="ARBA" id="ARBA00022840"/>
    </source>
</evidence>
<comment type="caution">
    <text evidence="8">The sequence shown here is derived from an EMBL/GenBank/DDBJ whole genome shotgun (WGS) entry which is preliminary data.</text>
</comment>
<keyword evidence="4" id="KW-0804">Transcription</keyword>
<dbReference type="Pfam" id="PF02954">
    <property type="entry name" value="HTH_8"/>
    <property type="match status" value="1"/>
</dbReference>
<dbReference type="InterPro" id="IPR003593">
    <property type="entry name" value="AAA+_ATPase"/>
</dbReference>
<dbReference type="InterPro" id="IPR002078">
    <property type="entry name" value="Sigma_54_int"/>
</dbReference>
<dbReference type="CDD" id="cd00130">
    <property type="entry name" value="PAS"/>
    <property type="match status" value="2"/>
</dbReference>
<dbReference type="InterPro" id="IPR035965">
    <property type="entry name" value="PAS-like_dom_sf"/>
</dbReference>
<dbReference type="EMBL" id="JACRDE010000522">
    <property type="protein sequence ID" value="MBI5251767.1"/>
    <property type="molecule type" value="Genomic_DNA"/>
</dbReference>
<feature type="domain" description="PAC" evidence="7">
    <location>
        <begin position="202"/>
        <end position="253"/>
    </location>
</feature>
<dbReference type="PROSITE" id="PS00688">
    <property type="entry name" value="SIGMA54_INTERACT_3"/>
    <property type="match status" value="1"/>
</dbReference>
<dbReference type="Gene3D" id="1.10.10.60">
    <property type="entry name" value="Homeodomain-like"/>
    <property type="match status" value="1"/>
</dbReference>
<dbReference type="InterPro" id="IPR025662">
    <property type="entry name" value="Sigma_54_int_dom_ATP-bd_1"/>
</dbReference>
<dbReference type="InterPro" id="IPR000700">
    <property type="entry name" value="PAS-assoc_C"/>
</dbReference>
<dbReference type="Gene3D" id="3.30.450.20">
    <property type="entry name" value="PAS domain"/>
    <property type="match status" value="2"/>
</dbReference>
<dbReference type="InterPro" id="IPR027417">
    <property type="entry name" value="P-loop_NTPase"/>
</dbReference>
<evidence type="ECO:0000259" key="7">
    <source>
        <dbReference type="PROSITE" id="PS50113"/>
    </source>
</evidence>
<dbReference type="CDD" id="cd00009">
    <property type="entry name" value="AAA"/>
    <property type="match status" value="1"/>
</dbReference>
<dbReference type="InterPro" id="IPR000014">
    <property type="entry name" value="PAS"/>
</dbReference>
<dbReference type="Proteomes" id="UP000807825">
    <property type="component" value="Unassembled WGS sequence"/>
</dbReference>
<dbReference type="Pfam" id="PF13426">
    <property type="entry name" value="PAS_9"/>
    <property type="match status" value="1"/>
</dbReference>
<protein>
    <submittedName>
        <fullName evidence="8">Sigma 54-interacting transcriptional regulator</fullName>
    </submittedName>
</protein>
<dbReference type="SMART" id="SM00091">
    <property type="entry name" value="PAS"/>
    <property type="match status" value="2"/>
</dbReference>
<dbReference type="GO" id="GO:0043565">
    <property type="term" value="F:sequence-specific DNA binding"/>
    <property type="evidence" value="ECO:0007669"/>
    <property type="project" value="InterPro"/>
</dbReference>
<dbReference type="InterPro" id="IPR002197">
    <property type="entry name" value="HTH_Fis"/>
</dbReference>